<protein>
    <submittedName>
        <fullName evidence="2">Uncharacterized protein</fullName>
    </submittedName>
</protein>
<evidence type="ECO:0000256" key="1">
    <source>
        <dbReference type="SAM" id="Phobius"/>
    </source>
</evidence>
<keyword evidence="1" id="KW-0472">Membrane</keyword>
<keyword evidence="1" id="KW-1133">Transmembrane helix</keyword>
<evidence type="ECO:0000313" key="3">
    <source>
        <dbReference type="Proteomes" id="UP000489600"/>
    </source>
</evidence>
<dbReference type="EMBL" id="CABITT030000008">
    <property type="protein sequence ID" value="VVB14903.1"/>
    <property type="molecule type" value="Genomic_DNA"/>
</dbReference>
<reference evidence="2" key="1">
    <citation type="submission" date="2019-07" db="EMBL/GenBank/DDBJ databases">
        <authorList>
            <person name="Dittberner H."/>
        </authorList>
    </citation>
    <scope>NUCLEOTIDE SEQUENCE [LARGE SCALE GENOMIC DNA]</scope>
</reference>
<gene>
    <name evidence="2" type="ORF">ANE_LOCUS25347</name>
</gene>
<dbReference type="AlphaFoldDB" id="A0A565CMF2"/>
<proteinExistence type="predicted"/>
<name>A0A565CMF2_9BRAS</name>
<sequence>MSDINLHDDILVDIVRRVGRENFLFLGPIMESGRRGLTAVRNEVVLYETNLLHFIANGDQVREGAPYRGLFVRCLESGNEIAYLLESLRVAYNEGNVFKAINLVRRAYMRSLLTVFILGMLLICAGSFTIGDQILRALHWWEDVHQFNLLGAMVYGMIEKLDPPRRSTFTAIFRCDQTACGCEGEWFGSCMRCCVQYNAMELMSLS</sequence>
<organism evidence="2 3">
    <name type="scientific">Arabis nemorensis</name>
    <dbReference type="NCBI Taxonomy" id="586526"/>
    <lineage>
        <taxon>Eukaryota</taxon>
        <taxon>Viridiplantae</taxon>
        <taxon>Streptophyta</taxon>
        <taxon>Embryophyta</taxon>
        <taxon>Tracheophyta</taxon>
        <taxon>Spermatophyta</taxon>
        <taxon>Magnoliopsida</taxon>
        <taxon>eudicotyledons</taxon>
        <taxon>Gunneridae</taxon>
        <taxon>Pentapetalae</taxon>
        <taxon>rosids</taxon>
        <taxon>malvids</taxon>
        <taxon>Brassicales</taxon>
        <taxon>Brassicaceae</taxon>
        <taxon>Arabideae</taxon>
        <taxon>Arabis</taxon>
    </lineage>
</organism>
<keyword evidence="3" id="KW-1185">Reference proteome</keyword>
<dbReference type="Proteomes" id="UP000489600">
    <property type="component" value="Unassembled WGS sequence"/>
</dbReference>
<feature type="transmembrane region" description="Helical" evidence="1">
    <location>
        <begin position="112"/>
        <end position="131"/>
    </location>
</feature>
<comment type="caution">
    <text evidence="2">The sequence shown here is derived from an EMBL/GenBank/DDBJ whole genome shotgun (WGS) entry which is preliminary data.</text>
</comment>
<dbReference type="OrthoDB" id="10361579at2759"/>
<evidence type="ECO:0000313" key="2">
    <source>
        <dbReference type="EMBL" id="VVB14903.1"/>
    </source>
</evidence>
<accession>A0A565CMF2</accession>
<keyword evidence="1" id="KW-0812">Transmembrane</keyword>